<feature type="transmembrane region" description="Helical" evidence="9">
    <location>
        <begin position="309"/>
        <end position="332"/>
    </location>
</feature>
<keyword evidence="4 9" id="KW-1003">Cell membrane</keyword>
<evidence type="ECO:0000256" key="1">
    <source>
        <dbReference type="ARBA" id="ARBA00004651"/>
    </source>
</evidence>
<feature type="transmembrane region" description="Helical" evidence="9">
    <location>
        <begin position="254"/>
        <end position="272"/>
    </location>
</feature>
<sequence>MESFIDIFHSIVDSTSGFLYTYWLVFALILCGLYLTIRTRFIQLRFLKDAFMVLKEKSHEKHISPFGALMISTASRVGIGNIVGVSVAIVGGGVGALFWMWLTALVGGASAFVESTLAQVYKRSDGEHRYKGGPAYYIETALKSRTLGVIFAISLILCFTYGFNGLQSYTLTSAFEIFVGSESFNEGYFTFFVGFILAALVSFFFFGGGKSSATISTVLVPVMAFGYLVVALIVIGMNLDRLPAIFGNVLQEAFNFQAIFSGFAGSAIVIGVKRGLFSNEAGMGSAPNAAAAAHTSHPAKQGMVQTLSVFIDTLIICSASAFMVLCADLSTYADAKGMALMQNVMQGYFGSFGLLFVSVAIVLFAFTSLIGNYFYAEANFKFITHNKTALQIFRFSAVAMVFVGAQLNLQLAWDLADVFMGFMASINIVVILLLSNIAVKVLKDYEKQRKEGKNPVFKAADVGIHDTEFWK</sequence>
<dbReference type="EMBL" id="UGHX01000001">
    <property type="protein sequence ID" value="STP11220.1"/>
    <property type="molecule type" value="Genomic_DNA"/>
</dbReference>
<accession>A0A377JNB6</accession>
<feature type="transmembrane region" description="Helical" evidence="9">
    <location>
        <begin position="96"/>
        <end position="121"/>
    </location>
</feature>
<comment type="subcellular location">
    <subcellularLocation>
        <location evidence="1 9">Cell membrane</location>
        <topology evidence="1 9">Multi-pass membrane protein</topology>
    </subcellularLocation>
</comment>
<feature type="transmembrane region" description="Helical" evidence="9">
    <location>
        <begin position="218"/>
        <end position="239"/>
    </location>
</feature>
<evidence type="ECO:0000256" key="3">
    <source>
        <dbReference type="ARBA" id="ARBA00022448"/>
    </source>
</evidence>
<dbReference type="InterPro" id="IPR001463">
    <property type="entry name" value="Na/Ala_symport"/>
</dbReference>
<gene>
    <name evidence="10" type="primary">dagA</name>
    <name evidence="11" type="ORF">NCTC12219_01106</name>
    <name evidence="10" type="ORF">NCTC12221_00719</name>
</gene>
<dbReference type="Gene3D" id="1.20.1740.10">
    <property type="entry name" value="Amino acid/polyamine transporter I"/>
    <property type="match status" value="1"/>
</dbReference>
<feature type="transmembrane region" description="Helical" evidence="9">
    <location>
        <begin position="388"/>
        <end position="407"/>
    </location>
</feature>
<evidence type="ECO:0000256" key="4">
    <source>
        <dbReference type="ARBA" id="ARBA00022475"/>
    </source>
</evidence>
<comment type="similarity">
    <text evidence="2 9">Belongs to the alanine or glycine:cation symporter (AGCS) (TC 2.A.25) family.</text>
</comment>
<feature type="transmembrane region" description="Helical" evidence="9">
    <location>
        <begin position="187"/>
        <end position="206"/>
    </location>
</feature>
<evidence type="ECO:0000313" key="11">
    <source>
        <dbReference type="EMBL" id="STP11220.1"/>
    </source>
</evidence>
<evidence type="ECO:0000313" key="12">
    <source>
        <dbReference type="Proteomes" id="UP000255103"/>
    </source>
</evidence>
<dbReference type="GO" id="GO:0005886">
    <property type="term" value="C:plasma membrane"/>
    <property type="evidence" value="ECO:0007669"/>
    <property type="project" value="UniProtKB-SubCell"/>
</dbReference>
<evidence type="ECO:0000256" key="7">
    <source>
        <dbReference type="ARBA" id="ARBA00022989"/>
    </source>
</evidence>
<dbReference type="Proteomes" id="UP000255335">
    <property type="component" value="Unassembled WGS sequence"/>
</dbReference>
<dbReference type="FunFam" id="1.20.1740.10:FF:000004">
    <property type="entry name" value="Sodium:alanine symporter family protein"/>
    <property type="match status" value="1"/>
</dbReference>
<dbReference type="PROSITE" id="PS00873">
    <property type="entry name" value="NA_ALANINE_SYMP"/>
    <property type="match status" value="1"/>
</dbReference>
<proteinExistence type="inferred from homology"/>
<dbReference type="EMBL" id="UGHZ01000001">
    <property type="protein sequence ID" value="STP09279.1"/>
    <property type="molecule type" value="Genomic_DNA"/>
</dbReference>
<organism evidence="10 13">
    <name type="scientific">Helicobacter cinaedi</name>
    <dbReference type="NCBI Taxonomy" id="213"/>
    <lineage>
        <taxon>Bacteria</taxon>
        <taxon>Pseudomonadati</taxon>
        <taxon>Campylobacterota</taxon>
        <taxon>Epsilonproteobacteria</taxon>
        <taxon>Campylobacterales</taxon>
        <taxon>Helicobacteraceae</taxon>
        <taxon>Helicobacter</taxon>
    </lineage>
</organism>
<feature type="transmembrane region" description="Helical" evidence="9">
    <location>
        <begin position="20"/>
        <end position="37"/>
    </location>
</feature>
<feature type="transmembrane region" description="Helical" evidence="9">
    <location>
        <begin position="147"/>
        <end position="167"/>
    </location>
</feature>
<keyword evidence="7 9" id="KW-1133">Transmembrane helix</keyword>
<evidence type="ECO:0000256" key="5">
    <source>
        <dbReference type="ARBA" id="ARBA00022692"/>
    </source>
</evidence>
<keyword evidence="3 9" id="KW-0813">Transport</keyword>
<evidence type="ECO:0000256" key="9">
    <source>
        <dbReference type="RuleBase" id="RU363064"/>
    </source>
</evidence>
<dbReference type="AlphaFoldDB" id="A0A377JNB6"/>
<keyword evidence="6 9" id="KW-0769">Symport</keyword>
<protein>
    <submittedName>
        <fullName evidence="10">Amino-acid transporter</fullName>
    </submittedName>
</protein>
<evidence type="ECO:0000256" key="6">
    <source>
        <dbReference type="ARBA" id="ARBA00022847"/>
    </source>
</evidence>
<feature type="transmembrane region" description="Helical" evidence="9">
    <location>
        <begin position="352"/>
        <end position="376"/>
    </location>
</feature>
<evidence type="ECO:0000313" key="13">
    <source>
        <dbReference type="Proteomes" id="UP000255335"/>
    </source>
</evidence>
<keyword evidence="8 9" id="KW-0472">Membrane</keyword>
<dbReference type="RefSeq" id="WP_034588961.1">
    <property type="nucleotide sequence ID" value="NZ_UGHX01000001.1"/>
</dbReference>
<feature type="transmembrane region" description="Helical" evidence="9">
    <location>
        <begin position="66"/>
        <end position="90"/>
    </location>
</feature>
<dbReference type="Pfam" id="PF01235">
    <property type="entry name" value="Na_Ala_symp"/>
    <property type="match status" value="1"/>
</dbReference>
<name>A0A377JNB6_9HELI</name>
<feature type="transmembrane region" description="Helical" evidence="9">
    <location>
        <begin position="419"/>
        <end position="439"/>
    </location>
</feature>
<dbReference type="Proteomes" id="UP000255103">
    <property type="component" value="Unassembled WGS sequence"/>
</dbReference>
<dbReference type="PRINTS" id="PR00175">
    <property type="entry name" value="NAALASMPORT"/>
</dbReference>
<dbReference type="GO" id="GO:0005283">
    <property type="term" value="F:amino acid:sodium symporter activity"/>
    <property type="evidence" value="ECO:0007669"/>
    <property type="project" value="InterPro"/>
</dbReference>
<reference evidence="12 13" key="1">
    <citation type="submission" date="2018-06" db="EMBL/GenBank/DDBJ databases">
        <authorList>
            <consortium name="Pathogen Informatics"/>
            <person name="Doyle S."/>
        </authorList>
    </citation>
    <scope>NUCLEOTIDE SEQUENCE [LARGE SCALE GENOMIC DNA]</scope>
    <source>
        <strain evidence="11 12">NCTC12219</strain>
        <strain evidence="10 13">NCTC12221</strain>
    </source>
</reference>
<evidence type="ECO:0000256" key="8">
    <source>
        <dbReference type="ARBA" id="ARBA00023136"/>
    </source>
</evidence>
<evidence type="ECO:0000313" key="10">
    <source>
        <dbReference type="EMBL" id="STP09279.1"/>
    </source>
</evidence>
<dbReference type="PANTHER" id="PTHR30330:SF1">
    <property type="entry name" value="AMINO-ACID CARRIER PROTEIN ALST"/>
    <property type="match status" value="1"/>
</dbReference>
<dbReference type="PANTHER" id="PTHR30330">
    <property type="entry name" value="AGSS FAMILY TRANSPORTER, SODIUM-ALANINE"/>
    <property type="match status" value="1"/>
</dbReference>
<dbReference type="NCBIfam" id="TIGR00835">
    <property type="entry name" value="agcS"/>
    <property type="match status" value="1"/>
</dbReference>
<keyword evidence="5 9" id="KW-0812">Transmembrane</keyword>
<evidence type="ECO:0000256" key="2">
    <source>
        <dbReference type="ARBA" id="ARBA00009261"/>
    </source>
</evidence>